<name>A0A9P6IFN4_9PEZI</name>
<dbReference type="RefSeq" id="XP_038751020.1">
    <property type="nucleotide sequence ID" value="XM_038883425.1"/>
</dbReference>
<feature type="transmembrane region" description="Helical" evidence="1">
    <location>
        <begin position="41"/>
        <end position="61"/>
    </location>
</feature>
<gene>
    <name evidence="2" type="ORF">CkaCkLH20_00705</name>
</gene>
<keyword evidence="1" id="KW-1133">Transmembrane helix</keyword>
<dbReference type="AlphaFoldDB" id="A0A9P6IFN4"/>
<feature type="transmembrane region" description="Helical" evidence="1">
    <location>
        <begin position="81"/>
        <end position="98"/>
    </location>
</feature>
<evidence type="ECO:0000313" key="2">
    <source>
        <dbReference type="EMBL" id="KAF9881559.1"/>
    </source>
</evidence>
<protein>
    <submittedName>
        <fullName evidence="2">Uncharacterized protein</fullName>
    </submittedName>
</protein>
<dbReference type="EMBL" id="JAATWM020000002">
    <property type="protein sequence ID" value="KAF9881559.1"/>
    <property type="molecule type" value="Genomic_DNA"/>
</dbReference>
<dbReference type="GeneID" id="62156499"/>
<keyword evidence="1" id="KW-0812">Transmembrane</keyword>
<proteinExistence type="predicted"/>
<organism evidence="2 3">
    <name type="scientific">Colletotrichum karsti</name>
    <dbReference type="NCBI Taxonomy" id="1095194"/>
    <lineage>
        <taxon>Eukaryota</taxon>
        <taxon>Fungi</taxon>
        <taxon>Dikarya</taxon>
        <taxon>Ascomycota</taxon>
        <taxon>Pezizomycotina</taxon>
        <taxon>Sordariomycetes</taxon>
        <taxon>Hypocreomycetidae</taxon>
        <taxon>Glomerellales</taxon>
        <taxon>Glomerellaceae</taxon>
        <taxon>Colletotrichum</taxon>
        <taxon>Colletotrichum boninense species complex</taxon>
    </lineage>
</organism>
<reference evidence="2" key="2">
    <citation type="submission" date="2020-11" db="EMBL/GenBank/DDBJ databases">
        <title>Whole genome sequencing of Colletotrichum sp.</title>
        <authorList>
            <person name="Li H."/>
        </authorList>
    </citation>
    <scope>NUCLEOTIDE SEQUENCE</scope>
    <source>
        <strain evidence="2">CkLH20</strain>
    </source>
</reference>
<dbReference type="Proteomes" id="UP000781932">
    <property type="component" value="Unassembled WGS sequence"/>
</dbReference>
<keyword evidence="1" id="KW-0472">Membrane</keyword>
<keyword evidence="3" id="KW-1185">Reference proteome</keyword>
<accession>A0A9P6IFN4</accession>
<evidence type="ECO:0000313" key="3">
    <source>
        <dbReference type="Proteomes" id="UP000781932"/>
    </source>
</evidence>
<reference evidence="2" key="1">
    <citation type="submission" date="2020-03" db="EMBL/GenBank/DDBJ databases">
        <authorList>
            <person name="He L."/>
        </authorList>
    </citation>
    <scope>NUCLEOTIDE SEQUENCE</scope>
    <source>
        <strain evidence="2">CkLH20</strain>
    </source>
</reference>
<sequence length="156" mass="16977">MSQTQLQLISSVSSSHVNHTSLKGATPANARLQYVHMAPSLARLTILLFGLSSFAAGLYSLLRPLQSLDSLGLPRSALPAANGNALAAVAMGVYYNLAAFQDNRAFYLATVPMRLTTTVVFWRQDWKGVACWEGGCAVATLLALFWDARQEKRKTM</sequence>
<dbReference type="OrthoDB" id="10042947at2759"/>
<evidence type="ECO:0000256" key="1">
    <source>
        <dbReference type="SAM" id="Phobius"/>
    </source>
</evidence>
<comment type="caution">
    <text evidence="2">The sequence shown here is derived from an EMBL/GenBank/DDBJ whole genome shotgun (WGS) entry which is preliminary data.</text>
</comment>